<comment type="subcellular location">
    <subcellularLocation>
        <location evidence="1 11">Cytoplasm</location>
    </subcellularLocation>
</comment>
<comment type="PTM">
    <text evidence="11">Upon Fe-S cluster removal intramolecular disulfide bonds are formed.</text>
</comment>
<dbReference type="HAMAP" id="MF_01479">
    <property type="entry name" value="WhiB"/>
    <property type="match status" value="1"/>
</dbReference>
<dbReference type="GO" id="GO:0035731">
    <property type="term" value="F:dinitrosyl-iron complex binding"/>
    <property type="evidence" value="ECO:0007669"/>
    <property type="project" value="UniProtKB-UniRule"/>
</dbReference>
<sequence length="137" mass="15587">MSVQTAQADHNRWRAHQMAKRGTPATTIAKHLGIDPDSVRRYLRQPCPEQPHSQDQSWQTRGLCAQRDCGVEPDAFFPGYGANIDPRVKALCARCPVRYQCRESAIVHYEEFGVWGGTNASERRLLRRQRRAQQGVA</sequence>
<feature type="binding site" evidence="11">
    <location>
        <position position="92"/>
    </location>
    <ligand>
        <name>[4Fe-4S] cluster</name>
        <dbReference type="ChEBI" id="CHEBI:49883"/>
    </ligand>
</feature>
<dbReference type="AlphaFoldDB" id="A0A1U0WRB6"/>
<keyword evidence="4 11" id="KW-0479">Metal-binding</keyword>
<dbReference type="EMBL" id="FVGW01000006">
    <property type="protein sequence ID" value="SKM29063.1"/>
    <property type="molecule type" value="Genomic_DNA"/>
</dbReference>
<organism evidence="14 15">
    <name type="scientific">Mycobacteroides abscessus subsp. massiliense</name>
    <dbReference type="NCBI Taxonomy" id="1962118"/>
    <lineage>
        <taxon>Bacteria</taxon>
        <taxon>Bacillati</taxon>
        <taxon>Actinomycetota</taxon>
        <taxon>Actinomycetes</taxon>
        <taxon>Mycobacteriales</taxon>
        <taxon>Mycobacteriaceae</taxon>
        <taxon>Mycobacteroides</taxon>
        <taxon>Mycobacteroides abscessus</taxon>
    </lineage>
</organism>
<keyword evidence="8 11" id="KW-0238">DNA-binding</keyword>
<comment type="cofactor">
    <cofactor evidence="11">
        <name>[4Fe-4S] cluster</name>
        <dbReference type="ChEBI" id="CHEBI:49883"/>
    </cofactor>
    <text evidence="11">Binds 1 [4Fe-4S] cluster per subunit. Following nitrosylation of the [4Fe-4S] cluster binds 1 [4Fe-8(NO)] cluster per subunit.</text>
</comment>
<feature type="region of interest" description="Disordered" evidence="12">
    <location>
        <begin position="1"/>
        <end position="22"/>
    </location>
</feature>
<dbReference type="GO" id="GO:0045892">
    <property type="term" value="P:negative regulation of DNA-templated transcription"/>
    <property type="evidence" value="ECO:0007669"/>
    <property type="project" value="TreeGrafter"/>
</dbReference>
<feature type="binding site" evidence="11">
    <location>
        <position position="101"/>
    </location>
    <ligand>
        <name>[4Fe-4S] cluster</name>
        <dbReference type="ChEBI" id="CHEBI:49883"/>
    </ligand>
</feature>
<keyword evidence="5 11" id="KW-0408">Iron</keyword>
<dbReference type="Pfam" id="PF02467">
    <property type="entry name" value="Whib"/>
    <property type="match status" value="1"/>
</dbReference>
<evidence type="ECO:0000313" key="14">
    <source>
        <dbReference type="EMBL" id="SKM29063.1"/>
    </source>
</evidence>
<evidence type="ECO:0000256" key="6">
    <source>
        <dbReference type="ARBA" id="ARBA00023014"/>
    </source>
</evidence>
<comment type="similarity">
    <text evidence="2 11">Belongs to the WhiB family.</text>
</comment>
<dbReference type="PROSITE" id="PS51674">
    <property type="entry name" value="4FE4S_WBL"/>
    <property type="match status" value="1"/>
</dbReference>
<evidence type="ECO:0000256" key="1">
    <source>
        <dbReference type="ARBA" id="ARBA00004496"/>
    </source>
</evidence>
<dbReference type="PANTHER" id="PTHR38839">
    <property type="entry name" value="TRANSCRIPTIONAL REGULATOR WHID-RELATED"/>
    <property type="match status" value="1"/>
</dbReference>
<evidence type="ECO:0000313" key="15">
    <source>
        <dbReference type="Proteomes" id="UP000190074"/>
    </source>
</evidence>
<name>A0A1U0WRB6_9MYCO</name>
<dbReference type="GO" id="GO:0005737">
    <property type="term" value="C:cytoplasm"/>
    <property type="evidence" value="ECO:0007669"/>
    <property type="project" value="UniProtKB-SubCell"/>
</dbReference>
<evidence type="ECO:0000256" key="4">
    <source>
        <dbReference type="ARBA" id="ARBA00022723"/>
    </source>
</evidence>
<keyword evidence="9 11" id="KW-1015">Disulfide bond</keyword>
<feature type="binding site" evidence="11">
    <location>
        <position position="64"/>
    </location>
    <ligand>
        <name>[4Fe-4S] cluster</name>
        <dbReference type="ChEBI" id="CHEBI:49883"/>
    </ligand>
</feature>
<reference evidence="14 15" key="1">
    <citation type="submission" date="2016-11" db="EMBL/GenBank/DDBJ databases">
        <authorList>
            <consortium name="Pathogen Informatics"/>
        </authorList>
    </citation>
    <scope>NUCLEOTIDE SEQUENCE [LARGE SCALE GENOMIC DNA]</scope>
    <source>
        <strain evidence="14 15">911</strain>
    </source>
</reference>
<dbReference type="GO" id="GO:0046872">
    <property type="term" value="F:metal ion binding"/>
    <property type="evidence" value="ECO:0007669"/>
    <property type="project" value="UniProtKB-KW"/>
</dbReference>
<evidence type="ECO:0000256" key="10">
    <source>
        <dbReference type="ARBA" id="ARBA00023163"/>
    </source>
</evidence>
<accession>A0A1U0WRB6</accession>
<evidence type="ECO:0000256" key="9">
    <source>
        <dbReference type="ARBA" id="ARBA00023157"/>
    </source>
</evidence>
<comment type="PTM">
    <text evidence="11">The Fe-S cluster can be nitrosylated by nitric oxide (NO).</text>
</comment>
<evidence type="ECO:0000256" key="5">
    <source>
        <dbReference type="ARBA" id="ARBA00023004"/>
    </source>
</evidence>
<evidence type="ECO:0000256" key="11">
    <source>
        <dbReference type="HAMAP-Rule" id="MF_01479"/>
    </source>
</evidence>
<evidence type="ECO:0000256" key="7">
    <source>
        <dbReference type="ARBA" id="ARBA00023015"/>
    </source>
</evidence>
<feature type="domain" description="4Fe-4S Wbl-type" evidence="13">
    <location>
        <begin position="63"/>
        <end position="125"/>
    </location>
</feature>
<keyword evidence="11" id="KW-0963">Cytoplasm</keyword>
<evidence type="ECO:0000256" key="3">
    <source>
        <dbReference type="ARBA" id="ARBA00022485"/>
    </source>
</evidence>
<dbReference type="GO" id="GO:0051539">
    <property type="term" value="F:4 iron, 4 sulfur cluster binding"/>
    <property type="evidence" value="ECO:0007669"/>
    <property type="project" value="UniProtKB-UniRule"/>
</dbReference>
<dbReference type="InterPro" id="IPR003482">
    <property type="entry name" value="Whib"/>
</dbReference>
<dbReference type="GO" id="GO:0047134">
    <property type="term" value="F:protein-disulfide reductase [NAD(P)H] activity"/>
    <property type="evidence" value="ECO:0007669"/>
    <property type="project" value="TreeGrafter"/>
</dbReference>
<dbReference type="RefSeq" id="WP_236745774.1">
    <property type="nucleotide sequence ID" value="NZ_FVGW01000006.1"/>
</dbReference>
<keyword evidence="7 11" id="KW-0805">Transcription regulation</keyword>
<keyword evidence="3 11" id="KW-0004">4Fe-4S</keyword>
<evidence type="ECO:0000256" key="12">
    <source>
        <dbReference type="SAM" id="MobiDB-lite"/>
    </source>
</evidence>
<dbReference type="Proteomes" id="UP000190074">
    <property type="component" value="Unassembled WGS sequence"/>
</dbReference>
<dbReference type="GO" id="GO:0003677">
    <property type="term" value="F:DNA binding"/>
    <property type="evidence" value="ECO:0007669"/>
    <property type="project" value="UniProtKB-UniRule"/>
</dbReference>
<evidence type="ECO:0000256" key="8">
    <source>
        <dbReference type="ARBA" id="ARBA00023125"/>
    </source>
</evidence>
<dbReference type="GO" id="GO:0045454">
    <property type="term" value="P:cell redox homeostasis"/>
    <property type="evidence" value="ECO:0007669"/>
    <property type="project" value="TreeGrafter"/>
</dbReference>
<proteinExistence type="inferred from homology"/>
<gene>
    <name evidence="14" type="primary">whiB2</name>
    <name evidence="11" type="synonym">whiB</name>
    <name evidence="14" type="ORF">SAMEA2259716_03377</name>
</gene>
<comment type="function">
    <text evidence="11">Acts as a transcriptional regulator. Probably redox-responsive. The apo- but not holo-form probably binds DNA.</text>
</comment>
<dbReference type="Gene3D" id="1.10.10.60">
    <property type="entry name" value="Homeodomain-like"/>
    <property type="match status" value="1"/>
</dbReference>
<dbReference type="InterPro" id="IPR034768">
    <property type="entry name" value="4FE4S_WBL"/>
</dbReference>
<evidence type="ECO:0000259" key="13">
    <source>
        <dbReference type="PROSITE" id="PS51674"/>
    </source>
</evidence>
<feature type="binding site" evidence="11">
    <location>
        <position position="95"/>
    </location>
    <ligand>
        <name>[4Fe-4S] cluster</name>
        <dbReference type="ChEBI" id="CHEBI:49883"/>
    </ligand>
</feature>
<keyword evidence="6 11" id="KW-0411">Iron-sulfur</keyword>
<protein>
    <recommendedName>
        <fullName evidence="11">Transcriptional regulator WhiB</fullName>
    </recommendedName>
</protein>
<evidence type="ECO:0000256" key="2">
    <source>
        <dbReference type="ARBA" id="ARBA00006597"/>
    </source>
</evidence>
<keyword evidence="10 11" id="KW-0804">Transcription</keyword>